<accession>A0A5B8S1J5</accession>
<dbReference type="RefSeq" id="WP_147088975.1">
    <property type="nucleotide sequence ID" value="NZ_BAABJD010000002.1"/>
</dbReference>
<keyword evidence="2" id="KW-1185">Reference proteome</keyword>
<gene>
    <name evidence="1" type="ORF">FRF71_01950</name>
</gene>
<sequence>MGCGQAELCFIQLEEQIFGCLDNVALHESCVASVSNMIAMRRCHSKSSRKCRRAKLQAFAQQPEKNYWSTQMLARRRFLSSSFSHQVGGITRAADALIPDKPSISLFGSTSATSQDNNCEDGVPADRKRAINCVQPLSDMKFAGL</sequence>
<dbReference type="AlphaFoldDB" id="A0A5B8S1J5"/>
<evidence type="ECO:0000313" key="2">
    <source>
        <dbReference type="Proteomes" id="UP000321172"/>
    </source>
</evidence>
<dbReference type="KEGG" id="ngf:FRF71_01950"/>
<name>A0A5B8S1J5_9SPHN</name>
<dbReference type="Proteomes" id="UP000321172">
    <property type="component" value="Chromosome"/>
</dbReference>
<organism evidence="1 2">
    <name type="scientific">Novosphingobium ginsenosidimutans</name>
    <dbReference type="NCBI Taxonomy" id="1176536"/>
    <lineage>
        <taxon>Bacteria</taxon>
        <taxon>Pseudomonadati</taxon>
        <taxon>Pseudomonadota</taxon>
        <taxon>Alphaproteobacteria</taxon>
        <taxon>Sphingomonadales</taxon>
        <taxon>Sphingomonadaceae</taxon>
        <taxon>Novosphingobium</taxon>
    </lineage>
</organism>
<reference evidence="1 2" key="1">
    <citation type="journal article" date="2013" name="J. Microbiol. Biotechnol.">
        <title>Novosphingobium ginsenosidimutans sp. nov., with the ability to convert ginsenoside.</title>
        <authorList>
            <person name="Kim J.K."/>
            <person name="He D."/>
            <person name="Liu Q.M."/>
            <person name="Park H.Y."/>
            <person name="Jung M.S."/>
            <person name="Yoon M.H."/>
            <person name="Kim S.C."/>
            <person name="Im W.T."/>
        </authorList>
    </citation>
    <scope>NUCLEOTIDE SEQUENCE [LARGE SCALE GENOMIC DNA]</scope>
    <source>
        <strain evidence="1 2">FW-6</strain>
    </source>
</reference>
<protein>
    <submittedName>
        <fullName evidence="1">Uncharacterized protein</fullName>
    </submittedName>
</protein>
<evidence type="ECO:0000313" key="1">
    <source>
        <dbReference type="EMBL" id="QEA14994.1"/>
    </source>
</evidence>
<proteinExistence type="predicted"/>
<dbReference type="EMBL" id="CP042345">
    <property type="protein sequence ID" value="QEA14994.1"/>
    <property type="molecule type" value="Genomic_DNA"/>
</dbReference>